<dbReference type="RefSeq" id="WP_096611114.1">
    <property type="nucleotide sequence ID" value="NZ_NWVD01000002.1"/>
</dbReference>
<evidence type="ECO:0008006" key="3">
    <source>
        <dbReference type="Google" id="ProtNLM"/>
    </source>
</evidence>
<dbReference type="EMBL" id="NWVD01000002">
    <property type="protein sequence ID" value="PCG09543.1"/>
    <property type="molecule type" value="Genomic_DNA"/>
</dbReference>
<organism evidence="1 2">
    <name type="scientific">Sphingomonas ginsenosidimutans</name>
    <dbReference type="NCBI Taxonomy" id="862134"/>
    <lineage>
        <taxon>Bacteria</taxon>
        <taxon>Pseudomonadati</taxon>
        <taxon>Pseudomonadota</taxon>
        <taxon>Alphaproteobacteria</taxon>
        <taxon>Sphingomonadales</taxon>
        <taxon>Sphingomonadaceae</taxon>
        <taxon>Sphingomonas</taxon>
    </lineage>
</organism>
<keyword evidence="2" id="KW-1185">Reference proteome</keyword>
<dbReference type="Pfam" id="PF11199">
    <property type="entry name" value="DUF2891"/>
    <property type="match status" value="1"/>
</dbReference>
<protein>
    <recommendedName>
        <fullName evidence="3">DUF2891 domain-containing protein</fullName>
    </recommendedName>
</protein>
<evidence type="ECO:0000313" key="1">
    <source>
        <dbReference type="EMBL" id="PCG09543.1"/>
    </source>
</evidence>
<dbReference type="AlphaFoldDB" id="A0A2A4HZX8"/>
<dbReference type="Proteomes" id="UP000218784">
    <property type="component" value="Unassembled WGS sequence"/>
</dbReference>
<accession>A0A2A4HZX8</accession>
<comment type="caution">
    <text evidence="1">The sequence shown here is derived from an EMBL/GenBank/DDBJ whole genome shotgun (WGS) entry which is preliminary data.</text>
</comment>
<proteinExistence type="predicted"/>
<gene>
    <name evidence="1" type="ORF">COA17_06650</name>
</gene>
<sequence length="333" mass="36411">MTMLDRALAQRFAALTLGHVGREYPNVLVHVLNGPQDAQPPSALHPVFYGSLDWHSCVHGWWQLLRLTRRVPDMDAAPAIRARADAMLTPEGIAAEIAYFERPGAAGFERPYGWAWALALHDEASRHDAPWAAALTPLARLIAARFRAFLPRLTYPLRVGTHFNTGFALTLAWDWAGRHDPALRVPIADAATGWFANDRDCQAWEPGGDEFLSPALCEALVMSRVLDAAAFRDWFDAFLPRVATGEPATLFTPAIVSDRSDGKIAHLDGLNLSRAWCWRTIAAALGPAHPVAARAQAAAADHLAASLPHLGDDYMGEHWLATFALLALDQPST</sequence>
<evidence type="ECO:0000313" key="2">
    <source>
        <dbReference type="Proteomes" id="UP000218784"/>
    </source>
</evidence>
<name>A0A2A4HZX8_9SPHN</name>
<reference evidence="1 2" key="1">
    <citation type="submission" date="2017-09" db="EMBL/GenBank/DDBJ databases">
        <title>Sphingomonas ginsenosidimutans KACC 14949, whole genome shotgun sequence.</title>
        <authorList>
            <person name="Feng G."/>
            <person name="Zhu H."/>
        </authorList>
    </citation>
    <scope>NUCLEOTIDE SEQUENCE [LARGE SCALE GENOMIC DNA]</scope>
    <source>
        <strain evidence="1 2">KACC 14949</strain>
    </source>
</reference>
<dbReference type="InterPro" id="IPR021365">
    <property type="entry name" value="DUF2891"/>
</dbReference>